<sequence>MATRIEVGSITSLTRVPGLGDISKEETLKRTLFHQASDTSGAPSARILERQSPLQTSAHLFPLPRLTPKPFSKEQASNVKSPVGSLWLGPTRPSPIGFSEEAAAKDPDLRMPSLAGQEVDGRDSPGKSASVINKAVFLHPSPSTGPSTMILFETIKAGLTLGKGLSQGVQEAGTGVSQEPLSSARLEVAAKPALPARKPMGTLSRPASLPQDAQSAPCQVERVPEQPLSKASSVEDTMIPVPELRPRPKRRPVSAIFTECAQPLKPGPGGAAGAGKVPPTPPEKTWVRRPRPLSMDLTARFESREALLRKVADEGKGGECHRPERANLEARVDGDCSVQARVLHHDPDTDFLEGTKKVCEQKEKLIFKQAEIGGFRAQGYSARTPPAADQSTQEEKARLGQEPEKMPESPLPRSGRGLECSGVKNRGGAEESLVGMEWTSRGSVKKRLSLFQEEMTLASAGGSDPPSATLEPPLATPEPEKVGMSVQERIKGWATESLEVKPEIRRRTRQSRPLSADLTKVFSSSASSNEVRYEKCTGLGSQSPKEPSGKPKVGHGLDRAPAPRDPWKPGVPHKKCKQAEHKDSSNQNSSSCQCDSAGRAPGPSEITPEDDGNFQMVWATVFEHHVERHMVADQSGQCLLDTSSRNDVSEPRPRSEKGPWMGKDPPEVTNPRRKNSKWPESPEPGKLEGAALLDGEPRQYCTATLEKCPVGDTHSDNSFLKHSENPLLSQKVEPRYDIVHAIGERAHSEALATAPGEQAVTLRSGRSRLSLTGRQLSQEVSPANPEHPLEGQAGSVQRVSLIWEARGQEATGPKLDLREPKDTFGDSCSPSKWTNESVVNWHQATLMASTEPCTPEATFGRAVKVAIWEGQHQRPGGVGNGSRGHISAAERGLPRGCALDPPMAKAKFEPSGSRLEAHPEAFLMQKRPLMTTSEGAVRVEPEARVPKASPTDLRMDRWRRRTLPHDTKFEAFSLLPSDNSSKVDQRQTDSLSPTASALRKPQLSHSHVGTQEMTPGAPRDCTSPATKTGSSAEPKAMFFAVTYQIPDIQTAKSVVKSGPENSLEQPRKIAPPPSPHSFITTLVSPHREEPQVSAGSKTWAKGRECEEVMSASKNLKSRDCQFSVGDQILDPSGEGAVSVDALGTHQGSEGMSFQNDQKDSGSRMSPGSAPQTTPTLRSHPRASSLLVRRRTAVVSETFPGKMKDGYKSSVLDIDALMAEYKEQSSKVPGERRDSPIAELSGSSWEIPGCPSRPDWGRRSPKEAPVREAPQKQAIIRDASHGATPGSGKQLEKTLEATATPKSGCPLWALPHSASADRYPVVSSIPAGPRKKALGISENENKAFASSHHDTKFQNYVVVAKPSGWEDPGSGDRLAPKSPADQNKGALRKFTWQGEEESVVQRGDPHRDCGRSPLDIKRASSEKGRPAKVREGLYLMQEARQRRQEQPKARPSLPAESPDTRVGPFRWEPRTRDGHKVTSRDLERGDARQYNEQLPREPTPLSSGTQRSHSFCKDKRSGPCADQLKQCFSRRPTEAKDTDTLVHEADGQYGTWAEQCQSADSLALESPSPDSSTTSVRKQPPGSRLSSLSSQTEPTSAGDQQSASVDHSSSELDSTDGAEALPRQDTCPAQGADDFSFIHQTSVLDSSALKTRVQLSKKSRRRAPISHSLRRSRFSESESQSPLEEDTSSTWMFKDSTEEKSPRREESDEEEMTSRTERTPISQPQRIPVFPGMDPAALKAQLHKRPEVDSPGETPGRVPQPKTPKSLFQPGGLGSRVLPSSVEKDERSEEPSPQWLRELKSKKRQSLYENHV</sequence>
<dbReference type="InterPro" id="IPR032764">
    <property type="entry name" value="Tankyrase-bd_C"/>
</dbReference>
<dbReference type="PANTHER" id="PTHR22042:SF3">
    <property type="entry name" value="RIKEN CDNA 2900026A02 GENE"/>
    <property type="match status" value="1"/>
</dbReference>
<proteinExistence type="predicted"/>
<feature type="region of interest" description="Disordered" evidence="1">
    <location>
        <begin position="1361"/>
        <end position="1811"/>
    </location>
</feature>
<feature type="compositionally biased region" description="Polar residues" evidence="1">
    <location>
        <begin position="1003"/>
        <end position="1013"/>
    </location>
</feature>
<feature type="compositionally biased region" description="Polar residues" evidence="1">
    <location>
        <begin position="1162"/>
        <end position="1176"/>
    </location>
</feature>
<dbReference type="Pfam" id="PF15327">
    <property type="entry name" value="Tankyrase_bdg_C"/>
    <property type="match status" value="1"/>
</dbReference>
<feature type="compositionally biased region" description="Basic and acidic residues" evidence="1">
    <location>
        <begin position="393"/>
        <end position="407"/>
    </location>
</feature>
<feature type="compositionally biased region" description="Basic and acidic residues" evidence="1">
    <location>
        <begin position="1222"/>
        <end position="1235"/>
    </location>
</feature>
<feature type="compositionally biased region" description="Low complexity" evidence="1">
    <location>
        <begin position="585"/>
        <end position="596"/>
    </location>
</feature>
<feature type="compositionally biased region" description="Basic residues" evidence="1">
    <location>
        <begin position="1654"/>
        <end position="1671"/>
    </location>
</feature>
<dbReference type="eggNOG" id="ENOG502QWAQ">
    <property type="taxonomic scope" value="Eukaryota"/>
</dbReference>
<feature type="region of interest" description="Disordered" evidence="1">
    <location>
        <begin position="978"/>
        <end position="1031"/>
    </location>
</feature>
<dbReference type="InParanoid" id="G5BGN3"/>
<evidence type="ECO:0000313" key="4">
    <source>
        <dbReference type="Proteomes" id="UP000006813"/>
    </source>
</evidence>
<feature type="region of interest" description="Disordered" evidence="1">
    <location>
        <begin position="379"/>
        <end position="424"/>
    </location>
</feature>
<feature type="domain" description="Tankyrase 1-binding protein C-terminal" evidence="2">
    <location>
        <begin position="1631"/>
        <end position="1802"/>
    </location>
</feature>
<dbReference type="PANTHER" id="PTHR22042">
    <property type="entry name" value="TANKYRASE 1 BINDING PROTEIN"/>
    <property type="match status" value="1"/>
</dbReference>
<feature type="compositionally biased region" description="Basic and acidic residues" evidence="1">
    <location>
        <begin position="647"/>
        <end position="657"/>
    </location>
</feature>
<dbReference type="InterPro" id="IPR040006">
    <property type="entry name" value="TNKS1BP1-like"/>
</dbReference>
<dbReference type="STRING" id="10181.G5BGN3"/>
<feature type="region of interest" description="Disordered" evidence="1">
    <location>
        <begin position="197"/>
        <end position="235"/>
    </location>
</feature>
<feature type="compositionally biased region" description="Basic and acidic residues" evidence="1">
    <location>
        <begin position="815"/>
        <end position="824"/>
    </location>
</feature>
<protein>
    <recommendedName>
        <fullName evidence="2">Tankyrase 1-binding protein C-terminal domain-containing protein</fullName>
    </recommendedName>
</protein>
<dbReference type="EMBL" id="JH170204">
    <property type="protein sequence ID" value="EHB08434.1"/>
    <property type="molecule type" value="Genomic_DNA"/>
</dbReference>
<evidence type="ECO:0000313" key="3">
    <source>
        <dbReference type="EMBL" id="EHB08434.1"/>
    </source>
</evidence>
<accession>G5BGN3</accession>
<feature type="compositionally biased region" description="Basic and acidic residues" evidence="1">
    <location>
        <begin position="1466"/>
        <end position="1488"/>
    </location>
</feature>
<feature type="compositionally biased region" description="Basic and acidic residues" evidence="1">
    <location>
        <begin position="1694"/>
        <end position="1717"/>
    </location>
</feature>
<evidence type="ECO:0000256" key="1">
    <source>
        <dbReference type="SAM" id="MobiDB-lite"/>
    </source>
</evidence>
<feature type="region of interest" description="Disordered" evidence="1">
    <location>
        <begin position="1222"/>
        <end position="1289"/>
    </location>
</feature>
<feature type="region of interest" description="Disordered" evidence="1">
    <location>
        <begin position="262"/>
        <end position="288"/>
    </location>
</feature>
<feature type="compositionally biased region" description="Basic and acidic residues" evidence="1">
    <location>
        <begin position="1254"/>
        <end position="1269"/>
    </location>
</feature>
<feature type="region of interest" description="Disordered" evidence="1">
    <location>
        <begin position="455"/>
        <end position="612"/>
    </location>
</feature>
<dbReference type="OMA" id="ADQSGHC"/>
<feature type="region of interest" description="Disordered" evidence="1">
    <location>
        <begin position="633"/>
        <end position="694"/>
    </location>
</feature>
<feature type="compositionally biased region" description="Polar residues" evidence="1">
    <location>
        <begin position="1145"/>
        <end position="1155"/>
    </location>
</feature>
<feature type="compositionally biased region" description="Basic and acidic residues" evidence="1">
    <location>
        <begin position="1402"/>
        <end position="1430"/>
    </location>
</feature>
<feature type="compositionally biased region" description="Basic and acidic residues" evidence="1">
    <location>
        <begin position="1530"/>
        <end position="1545"/>
    </location>
</feature>
<feature type="compositionally biased region" description="Polar residues" evidence="1">
    <location>
        <begin position="1637"/>
        <end position="1653"/>
    </location>
</feature>
<feature type="compositionally biased region" description="Polar residues" evidence="1">
    <location>
        <begin position="634"/>
        <end position="646"/>
    </location>
</feature>
<feature type="compositionally biased region" description="Basic and acidic residues" evidence="1">
    <location>
        <begin position="555"/>
        <end position="567"/>
    </location>
</feature>
<name>G5BGN3_HETGA</name>
<dbReference type="Proteomes" id="UP000006813">
    <property type="component" value="Unassembled WGS sequence"/>
</dbReference>
<feature type="compositionally biased region" description="Polar residues" evidence="1">
    <location>
        <begin position="1499"/>
        <end position="1508"/>
    </location>
</feature>
<feature type="compositionally biased region" description="Polar residues" evidence="1">
    <location>
        <begin position="1567"/>
        <end position="1576"/>
    </location>
</feature>
<evidence type="ECO:0000259" key="2">
    <source>
        <dbReference type="SMART" id="SM01319"/>
    </source>
</evidence>
<feature type="compositionally biased region" description="Polar residues" evidence="1">
    <location>
        <begin position="521"/>
        <end position="530"/>
    </location>
</feature>
<feature type="region of interest" description="Disordered" evidence="1">
    <location>
        <begin position="813"/>
        <end position="832"/>
    </location>
</feature>
<feature type="compositionally biased region" description="Polar residues" evidence="1">
    <location>
        <begin position="1583"/>
        <end position="1606"/>
    </location>
</feature>
<feature type="region of interest" description="Disordered" evidence="1">
    <location>
        <begin position="1145"/>
        <end position="1187"/>
    </location>
</feature>
<gene>
    <name evidence="3" type="ORF">GW7_20834</name>
</gene>
<organism evidence="3 4">
    <name type="scientific">Heterocephalus glaber</name>
    <name type="common">Naked mole rat</name>
    <dbReference type="NCBI Taxonomy" id="10181"/>
    <lineage>
        <taxon>Eukaryota</taxon>
        <taxon>Metazoa</taxon>
        <taxon>Chordata</taxon>
        <taxon>Craniata</taxon>
        <taxon>Vertebrata</taxon>
        <taxon>Euteleostomi</taxon>
        <taxon>Mammalia</taxon>
        <taxon>Eutheria</taxon>
        <taxon>Euarchontoglires</taxon>
        <taxon>Glires</taxon>
        <taxon>Rodentia</taxon>
        <taxon>Hystricomorpha</taxon>
        <taxon>Bathyergidae</taxon>
        <taxon>Heterocephalus</taxon>
    </lineage>
</organism>
<dbReference type="SMART" id="SM01319">
    <property type="entry name" value="Tankyrase_bdg_C"/>
    <property type="match status" value="1"/>
</dbReference>
<reference evidence="3 4" key="1">
    <citation type="journal article" date="2011" name="Nature">
        <title>Genome sequencing reveals insights into physiology and longevity of the naked mole rat.</title>
        <authorList>
            <person name="Kim E.B."/>
            <person name="Fang X."/>
            <person name="Fushan A.A."/>
            <person name="Huang Z."/>
            <person name="Lobanov A.V."/>
            <person name="Han L."/>
            <person name="Marino S.M."/>
            <person name="Sun X."/>
            <person name="Turanov A.A."/>
            <person name="Yang P."/>
            <person name="Yim S.H."/>
            <person name="Zhao X."/>
            <person name="Kasaikina M.V."/>
            <person name="Stoletzki N."/>
            <person name="Peng C."/>
            <person name="Polak P."/>
            <person name="Xiong Z."/>
            <person name="Kiezun A."/>
            <person name="Zhu Y."/>
            <person name="Chen Y."/>
            <person name="Kryukov G.V."/>
            <person name="Zhang Q."/>
            <person name="Peshkin L."/>
            <person name="Yang L."/>
            <person name="Bronson R.T."/>
            <person name="Buffenstein R."/>
            <person name="Wang B."/>
            <person name="Han C."/>
            <person name="Li Q."/>
            <person name="Chen L."/>
            <person name="Zhao W."/>
            <person name="Sunyaev S.R."/>
            <person name="Park T.J."/>
            <person name="Zhang G."/>
            <person name="Wang J."/>
            <person name="Gladyshev V.N."/>
        </authorList>
    </citation>
    <scope>NUCLEOTIDE SEQUENCE [LARGE SCALE GENOMIC DNA]</scope>
</reference>
<feature type="compositionally biased region" description="Basic and acidic residues" evidence="1">
    <location>
        <begin position="1438"/>
        <end position="1447"/>
    </location>
</feature>